<sequence length="682" mass="76245">MLRRKRSVSFGGFGWIDKSTVSTLRARKQELLAISNVPVADAPPSPPRTAPPTMKSAHFFDMMDKMEQVPEAAEMKTIPQRQKDDYIPYPRIEEVLERGGPYPQVILPEFGGYWIEDPDAPPPSADCRGKEEVEEEGRQEEETAPGDYGYHLEEINEAARAYRKHFLGREHLNFSCSSSSVGNLLLSVRHEQEKEHEHLLVIIRSRVKSVYHRLSLAELPDIPSVPELAKLLCDEAAGLRFSPVLYPKASQLIVNYDEHEVNNTYKFGVIYQRFGQVSEEELFRNNEETPAFTEFLQLLGETVDLQDFKGFRGGLDVSHGQTGSQSIYTVHRQQEIMFHVSTKLPFTEGDAQQLQRKRHIGNDIVALVFQEEATPFVPDMIASNFLHAFIVVQAEEPCSETTSYKVSVTAREDVPPFGPPLPAPVFKKGPEFREFLLTKLINAELACYKSDRFARLEERTRAALLDSLHDELQRRSQSMLGLTSGPEEEGRGENGQAHGGLLESIKRAMRGRSVSMETMSRGGVGLPTSLSGGGLAHLNVECNVKSPVKRRSGLFPRLLSVDSQTEKHSQRSLLGEQRSFDGCNPMLEVRPELPSNPSSPEAGQRDRIHTKKESSKISRSTSSTCSFSIPADDTHLAATVEGQSSAPVIVCRSPTELRNKNSPRSNLKFRFDKLSHSAAQGH</sequence>
<keyword evidence="5" id="KW-1185">Reference proteome</keyword>
<dbReference type="Gene3D" id="6.10.140.210">
    <property type="match status" value="1"/>
</dbReference>
<dbReference type="SUPFAM" id="SSF111347">
    <property type="entry name" value="Rap/Ran-GAP"/>
    <property type="match status" value="1"/>
</dbReference>
<accession>A0A9Y3RZQ6</accession>
<keyword evidence="1" id="KW-0343">GTPase activation</keyword>
<dbReference type="GO" id="GO:0051056">
    <property type="term" value="P:regulation of small GTPase mediated signal transduction"/>
    <property type="evidence" value="ECO:0007669"/>
    <property type="project" value="InterPro"/>
</dbReference>
<feature type="region of interest" description="Disordered" evidence="3">
    <location>
        <begin position="479"/>
        <end position="500"/>
    </location>
</feature>
<feature type="region of interest" description="Disordered" evidence="3">
    <location>
        <begin position="119"/>
        <end position="146"/>
    </location>
</feature>
<dbReference type="GO" id="GO:0005886">
    <property type="term" value="C:plasma membrane"/>
    <property type="evidence" value="ECO:0007669"/>
    <property type="project" value="TreeGrafter"/>
</dbReference>
<dbReference type="InterPro" id="IPR035974">
    <property type="entry name" value="Rap/Ran-GAP_sf"/>
</dbReference>
<dbReference type="PANTHER" id="PTHR15711">
    <property type="entry name" value="RAP GTPASE-ACTIVATING PROTEIN"/>
    <property type="match status" value="1"/>
</dbReference>
<dbReference type="RefSeq" id="XP_005750310.1">
    <property type="nucleotide sequence ID" value="XM_005750253.1"/>
</dbReference>
<dbReference type="Gene3D" id="3.40.50.11210">
    <property type="entry name" value="Rap/Ran-GAP"/>
    <property type="match status" value="1"/>
</dbReference>
<dbReference type="Pfam" id="PF02145">
    <property type="entry name" value="Rap_GAP"/>
    <property type="match status" value="1"/>
</dbReference>
<evidence type="ECO:0000313" key="5">
    <source>
        <dbReference type="Proteomes" id="UP000695023"/>
    </source>
</evidence>
<feature type="region of interest" description="Disordered" evidence="3">
    <location>
        <begin position="561"/>
        <end position="624"/>
    </location>
</feature>
<name>A0A9Y3RZQ6_9CICH</name>
<dbReference type="Pfam" id="PF21022">
    <property type="entry name" value="Rap-GAP_dimer"/>
    <property type="match status" value="1"/>
</dbReference>
<dbReference type="InterPro" id="IPR050989">
    <property type="entry name" value="Rap1_Ran_GAP"/>
</dbReference>
<proteinExistence type="predicted"/>
<feature type="compositionally biased region" description="Acidic residues" evidence="3">
    <location>
        <begin position="132"/>
        <end position="144"/>
    </location>
</feature>
<feature type="compositionally biased region" description="Basic and acidic residues" evidence="3">
    <location>
        <begin position="603"/>
        <end position="616"/>
    </location>
</feature>
<dbReference type="PROSITE" id="PS50085">
    <property type="entry name" value="RAPGAP"/>
    <property type="match status" value="1"/>
</dbReference>
<dbReference type="GO" id="GO:0005737">
    <property type="term" value="C:cytoplasm"/>
    <property type="evidence" value="ECO:0007669"/>
    <property type="project" value="TreeGrafter"/>
</dbReference>
<dbReference type="CTD" id="100170821"/>
<dbReference type="InterPro" id="IPR000331">
    <property type="entry name" value="Rap/Ran_GAP_dom"/>
</dbReference>
<gene>
    <name evidence="6" type="primary">rap1gap2b</name>
</gene>
<evidence type="ECO:0000256" key="1">
    <source>
        <dbReference type="ARBA" id="ARBA00022468"/>
    </source>
</evidence>
<dbReference type="FunFam" id="3.40.50.11210:FF:000003">
    <property type="entry name" value="RAP1 GTPase activating protein 2"/>
    <property type="match status" value="1"/>
</dbReference>
<evidence type="ECO:0000256" key="2">
    <source>
        <dbReference type="ARBA" id="ARBA00057316"/>
    </source>
</evidence>
<protein>
    <submittedName>
        <fullName evidence="6">Rap1 GTPase-activating protein 2b isoform X1</fullName>
    </submittedName>
</protein>
<reference evidence="6" key="1">
    <citation type="submission" date="2025-08" db="UniProtKB">
        <authorList>
            <consortium name="RefSeq"/>
        </authorList>
    </citation>
    <scope>IDENTIFICATION</scope>
</reference>
<evidence type="ECO:0000313" key="6">
    <source>
        <dbReference type="RefSeq" id="XP_005750310.1"/>
    </source>
</evidence>
<dbReference type="GO" id="GO:0005096">
    <property type="term" value="F:GTPase activator activity"/>
    <property type="evidence" value="ECO:0007669"/>
    <property type="project" value="UniProtKB-KW"/>
</dbReference>
<dbReference type="AlphaFoldDB" id="A0A9Y3RZQ6"/>
<dbReference type="Proteomes" id="UP000695023">
    <property type="component" value="Unplaced"/>
</dbReference>
<organism evidence="5 6">
    <name type="scientific">Pundamilia nyererei</name>
    <dbReference type="NCBI Taxonomy" id="303518"/>
    <lineage>
        <taxon>Eukaryota</taxon>
        <taxon>Metazoa</taxon>
        <taxon>Chordata</taxon>
        <taxon>Craniata</taxon>
        <taxon>Vertebrata</taxon>
        <taxon>Euteleostomi</taxon>
        <taxon>Actinopterygii</taxon>
        <taxon>Neopterygii</taxon>
        <taxon>Teleostei</taxon>
        <taxon>Neoteleostei</taxon>
        <taxon>Acanthomorphata</taxon>
        <taxon>Ovalentaria</taxon>
        <taxon>Cichlomorphae</taxon>
        <taxon>Cichliformes</taxon>
        <taxon>Cichlidae</taxon>
        <taxon>African cichlids</taxon>
        <taxon>Pseudocrenilabrinae</taxon>
        <taxon>Haplochromini</taxon>
        <taxon>Pundamilia</taxon>
    </lineage>
</organism>
<dbReference type="PANTHER" id="PTHR15711:SF66">
    <property type="entry name" value="RAP1 GTPASE-ACTIVATING PROTEIN 2"/>
    <property type="match status" value="1"/>
</dbReference>
<evidence type="ECO:0000259" key="4">
    <source>
        <dbReference type="PROSITE" id="PS50085"/>
    </source>
</evidence>
<comment type="function">
    <text evidence="2">GTPase activator for the nuclear Ras-related regulatory protein RAP-1A (KREV-1), converting it to the putatively inactive GDP-bound state.</text>
</comment>
<feature type="domain" description="Rap-GAP" evidence="4">
    <location>
        <begin position="253"/>
        <end position="468"/>
    </location>
</feature>
<evidence type="ECO:0000256" key="3">
    <source>
        <dbReference type="SAM" id="MobiDB-lite"/>
    </source>
</evidence>